<dbReference type="Pfam" id="PF00035">
    <property type="entry name" value="dsrm"/>
    <property type="match status" value="1"/>
</dbReference>
<dbReference type="InterPro" id="IPR014720">
    <property type="entry name" value="dsRBD_dom"/>
</dbReference>
<dbReference type="AlphaFoldDB" id="A0A183J9K4"/>
<evidence type="ECO:0000313" key="4">
    <source>
        <dbReference type="EMBL" id="VDP49569.1"/>
    </source>
</evidence>
<evidence type="ECO:0000259" key="3">
    <source>
        <dbReference type="PROSITE" id="PS50137"/>
    </source>
</evidence>
<reference evidence="4 5" key="2">
    <citation type="submission" date="2018-11" db="EMBL/GenBank/DDBJ databases">
        <authorList>
            <consortium name="Pathogen Informatics"/>
        </authorList>
    </citation>
    <scope>NUCLEOTIDE SEQUENCE [LARGE SCALE GENOMIC DNA]</scope>
</reference>
<sequence length="249" mass="28113">MRFPVEAPSPYASRRYTPDIAGNDSMQMTNMKHEECNARSSFRDEYADDLGERQRNYILTDNFNKRLCTINFEVASSTDAFKGGSNRGRNAWPSYRRSNSEESPRTPLIETPYPMMVQSSMPLPPRFSDSSPRLAAYVPGRLFGRDGGIRGSFLPSSPFAAKRTDTDIPLFPQEPSVFTAPKRKQSLAPKTPFMLLHEKFPSITSSMKPRFRCTAEISGETFVGEARSKKLAKQIMAHRAVEKLIPETE</sequence>
<name>A0A183J9K4_9BILA</name>
<keyword evidence="1" id="KW-0694">RNA-binding</keyword>
<evidence type="ECO:0000313" key="5">
    <source>
        <dbReference type="Proteomes" id="UP000270296"/>
    </source>
</evidence>
<feature type="region of interest" description="Disordered" evidence="2">
    <location>
        <begin position="79"/>
        <end position="108"/>
    </location>
</feature>
<proteinExistence type="predicted"/>
<dbReference type="OrthoDB" id="10268011at2759"/>
<dbReference type="PROSITE" id="PS50137">
    <property type="entry name" value="DS_RBD"/>
    <property type="match status" value="1"/>
</dbReference>
<accession>A0A183J9K4</accession>
<feature type="region of interest" description="Disordered" evidence="2">
    <location>
        <begin position="1"/>
        <end position="22"/>
    </location>
</feature>
<evidence type="ECO:0000313" key="6">
    <source>
        <dbReference type="WBParaSite" id="SBAD_0001296101-mRNA-1"/>
    </source>
</evidence>
<dbReference type="GO" id="GO:0003723">
    <property type="term" value="F:RNA binding"/>
    <property type="evidence" value="ECO:0007669"/>
    <property type="project" value="UniProtKB-UniRule"/>
</dbReference>
<dbReference type="WBParaSite" id="SBAD_0001296101-mRNA-1">
    <property type="protein sequence ID" value="SBAD_0001296101-mRNA-1"/>
    <property type="gene ID" value="SBAD_0001296101"/>
</dbReference>
<dbReference type="Proteomes" id="UP000270296">
    <property type="component" value="Unassembled WGS sequence"/>
</dbReference>
<keyword evidence="5" id="KW-1185">Reference proteome</keyword>
<dbReference type="EMBL" id="UZAM01018112">
    <property type="protein sequence ID" value="VDP49569.1"/>
    <property type="molecule type" value="Genomic_DNA"/>
</dbReference>
<dbReference type="SMART" id="SM00358">
    <property type="entry name" value="DSRM"/>
    <property type="match status" value="1"/>
</dbReference>
<dbReference type="Gene3D" id="3.30.160.20">
    <property type="match status" value="1"/>
</dbReference>
<feature type="domain" description="DRBM" evidence="3">
    <location>
        <begin position="193"/>
        <end position="246"/>
    </location>
</feature>
<evidence type="ECO:0000256" key="1">
    <source>
        <dbReference type="PROSITE-ProRule" id="PRU00266"/>
    </source>
</evidence>
<evidence type="ECO:0000256" key="2">
    <source>
        <dbReference type="SAM" id="MobiDB-lite"/>
    </source>
</evidence>
<protein>
    <submittedName>
        <fullName evidence="6">DRBM domain-containing protein</fullName>
    </submittedName>
</protein>
<reference evidence="6" key="1">
    <citation type="submission" date="2016-06" db="UniProtKB">
        <authorList>
            <consortium name="WormBaseParasite"/>
        </authorList>
    </citation>
    <scope>IDENTIFICATION</scope>
</reference>
<dbReference type="SUPFAM" id="SSF54768">
    <property type="entry name" value="dsRNA-binding domain-like"/>
    <property type="match status" value="1"/>
</dbReference>
<organism evidence="6">
    <name type="scientific">Soboliphyme baturini</name>
    <dbReference type="NCBI Taxonomy" id="241478"/>
    <lineage>
        <taxon>Eukaryota</taxon>
        <taxon>Metazoa</taxon>
        <taxon>Ecdysozoa</taxon>
        <taxon>Nematoda</taxon>
        <taxon>Enoplea</taxon>
        <taxon>Dorylaimia</taxon>
        <taxon>Dioctophymatida</taxon>
        <taxon>Dioctophymatoidea</taxon>
        <taxon>Soboliphymatidae</taxon>
        <taxon>Soboliphyme</taxon>
    </lineage>
</organism>
<gene>
    <name evidence="4" type="ORF">SBAD_LOCUS12553</name>
</gene>